<gene>
    <name evidence="1" type="ORF">KPL71_020916</name>
</gene>
<organism evidence="1 2">
    <name type="scientific">Citrus sinensis</name>
    <name type="common">Sweet orange</name>
    <name type="synonym">Citrus aurantium var. sinensis</name>
    <dbReference type="NCBI Taxonomy" id="2711"/>
    <lineage>
        <taxon>Eukaryota</taxon>
        <taxon>Viridiplantae</taxon>
        <taxon>Streptophyta</taxon>
        <taxon>Embryophyta</taxon>
        <taxon>Tracheophyta</taxon>
        <taxon>Spermatophyta</taxon>
        <taxon>Magnoliopsida</taxon>
        <taxon>eudicotyledons</taxon>
        <taxon>Gunneridae</taxon>
        <taxon>Pentapetalae</taxon>
        <taxon>rosids</taxon>
        <taxon>malvids</taxon>
        <taxon>Sapindales</taxon>
        <taxon>Rutaceae</taxon>
        <taxon>Aurantioideae</taxon>
        <taxon>Citrus</taxon>
    </lineage>
</organism>
<evidence type="ECO:0000313" key="1">
    <source>
        <dbReference type="EMBL" id="KAH9715117.1"/>
    </source>
</evidence>
<proteinExistence type="predicted"/>
<keyword evidence="1" id="KW-0418">Kinase</keyword>
<keyword evidence="1" id="KW-0808">Transferase</keyword>
<evidence type="ECO:0000313" key="2">
    <source>
        <dbReference type="Proteomes" id="UP000829398"/>
    </source>
</evidence>
<dbReference type="EMBL" id="CM039176">
    <property type="protein sequence ID" value="KAH9715117.1"/>
    <property type="molecule type" value="Genomic_DNA"/>
</dbReference>
<reference evidence="2" key="1">
    <citation type="journal article" date="2023" name="Hortic. Res.">
        <title>A chromosome-level phased genome enabling allele-level studies in sweet orange: a case study on citrus Huanglongbing tolerance.</title>
        <authorList>
            <person name="Wu B."/>
            <person name="Yu Q."/>
            <person name="Deng Z."/>
            <person name="Duan Y."/>
            <person name="Luo F."/>
            <person name="Gmitter F. Jr."/>
        </authorList>
    </citation>
    <scope>NUCLEOTIDE SEQUENCE [LARGE SCALE GENOMIC DNA]</scope>
    <source>
        <strain evidence="2">cv. Valencia</strain>
    </source>
</reference>
<keyword evidence="2" id="KW-1185">Reference proteome</keyword>
<dbReference type="Proteomes" id="UP000829398">
    <property type="component" value="Chromosome 7"/>
</dbReference>
<accession>A0ACB8JBJ6</accession>
<comment type="caution">
    <text evidence="1">The sequence shown here is derived from an EMBL/GenBank/DDBJ whole genome shotgun (WGS) entry which is preliminary data.</text>
</comment>
<protein>
    <submittedName>
        <fullName evidence="1">Protein kinase domain-containing protein</fullName>
    </submittedName>
</protein>
<name>A0ACB8JBJ6_CITSI</name>
<sequence length="414" mass="45108">MAPEQWEPEVRGPISFETDTWGFGCSIMEMLTGIQPWFGKSVEEIYHSVVIKKEKPCIPSGLPPAVENVIIGCFEYDLRNRPLMADILHAFESSQNAVYNDGEWTGLGSRALTDASSVKGYTAWYPLKDHLQVGDTVRSRKPLNARKPQTMDVPAGTVVGLDSDTDRNSSVLVKIPGLHNPLRVQESSLERVTFGLAAGDWVSLKDENSRHSSVGVLHSVQRDGSVSVGFIGLETLWRGNYSEIQMAKAYYVGQFVRVGANVFTPRFEWPRKRGGEWATGKILQVLPNGCLVVGFPGRFPLGHGSGSSLADPSEVELVSFDTCPGVVEKYKHIEDYHWSVRPLAIALGLFAAMKLGWLVGRSVGGRLKKGQGNSKRGGNNCQDGQAAGGNGAWLRSPVANIIFREGVPATAAAR</sequence>